<name>A0A5Q5BF77_MYCSS</name>
<dbReference type="EMBL" id="CP000384">
    <property type="protein sequence ID" value="ABG06841.1"/>
    <property type="molecule type" value="Genomic_DNA"/>
</dbReference>
<accession>A0A5Q5BF77</accession>
<dbReference type="SUPFAM" id="SSF46785">
    <property type="entry name" value="Winged helix' DNA-binding domain"/>
    <property type="match status" value="1"/>
</dbReference>
<dbReference type="AlphaFoldDB" id="A0A5Q5BF77"/>
<dbReference type="KEGG" id="mmc:Mmcs_0721"/>
<dbReference type="InterPro" id="IPR036388">
    <property type="entry name" value="WH-like_DNA-bd_sf"/>
</dbReference>
<dbReference type="Gene3D" id="1.10.10.10">
    <property type="entry name" value="Winged helix-like DNA-binding domain superfamily/Winged helix DNA-binding domain"/>
    <property type="match status" value="1"/>
</dbReference>
<proteinExistence type="predicted"/>
<dbReference type="CDD" id="cd00090">
    <property type="entry name" value="HTH_ARSR"/>
    <property type="match status" value="1"/>
</dbReference>
<reference evidence="1" key="1">
    <citation type="submission" date="2006-06" db="EMBL/GenBank/DDBJ databases">
        <title>Complete sequence of chromosome of Mycobacterium sp. MCS.</title>
        <authorList>
            <consortium name="US DOE Joint Genome Institute"/>
            <person name="Copeland A."/>
            <person name="Lucas S."/>
            <person name="Lapidus A."/>
            <person name="Barry K."/>
            <person name="Detter J.C."/>
            <person name="Glavina del Rio T."/>
            <person name="Hammon N."/>
            <person name="Israni S."/>
            <person name="Dalin E."/>
            <person name="Tice H."/>
            <person name="Pitluck S."/>
            <person name="Martinez M."/>
            <person name="Schmutz J."/>
            <person name="Larimer F."/>
            <person name="Land M."/>
            <person name="Hauser L."/>
            <person name="Kyrpides N."/>
            <person name="Kim E."/>
            <person name="Miller C.D."/>
            <person name="Hughes J.E."/>
            <person name="Anderson A.J."/>
            <person name="Sims R.C."/>
            <person name="Richardson P."/>
        </authorList>
    </citation>
    <scope>NUCLEOTIDE SEQUENCE [LARGE SCALE GENOMIC DNA]</scope>
    <source>
        <strain evidence="1">MCS</strain>
    </source>
</reference>
<evidence type="ECO:0000313" key="1">
    <source>
        <dbReference type="EMBL" id="ABG06841.1"/>
    </source>
</evidence>
<organism evidence="1">
    <name type="scientific">Mycobacterium sp. (strain MCS)</name>
    <dbReference type="NCBI Taxonomy" id="164756"/>
    <lineage>
        <taxon>Bacteria</taxon>
        <taxon>Bacillati</taxon>
        <taxon>Actinomycetota</taxon>
        <taxon>Actinomycetes</taxon>
        <taxon>Mycobacteriales</taxon>
        <taxon>Mycobacteriaceae</taxon>
        <taxon>Mycobacterium</taxon>
    </lineage>
</organism>
<sequence length="234" mass="25557">MEDDRPSTHTGSIRAIAALGDDLRRRLYEYARDERRPVSRDEAASAVGISRKLAAFHLDKLVDVGLLRFRFLQPAEARVGRPPKVYAPADAEFAVSIPARRPDLLADILAHAVLDDGDRTSARAAAVRVAHQRGVDATTAVKRPRGGRIGAERALRLAEELLVDYGFEPYRARAGCIRLRNCPFHPLARELPELVCRLNHAFLAGALDGLGADTVEAVLSPVAGECCVELLPTR</sequence>
<gene>
    <name evidence="1" type="ordered locus">Mmcs_0721</name>
</gene>
<protein>
    <submittedName>
        <fullName evidence="1">Putative transcriptional regulator</fullName>
    </submittedName>
</protein>
<dbReference type="InterPro" id="IPR036390">
    <property type="entry name" value="WH_DNA-bd_sf"/>
</dbReference>
<dbReference type="InterPro" id="IPR011991">
    <property type="entry name" value="ArsR-like_HTH"/>
</dbReference>